<reference evidence="2" key="1">
    <citation type="journal article" date="2013" name="Nature">
        <title>Pan genome of the phytoplankton Emiliania underpins its global distribution.</title>
        <authorList>
            <person name="Read B.A."/>
            <person name="Kegel J."/>
            <person name="Klute M.J."/>
            <person name="Kuo A."/>
            <person name="Lefebvre S.C."/>
            <person name="Maumus F."/>
            <person name="Mayer C."/>
            <person name="Miller J."/>
            <person name="Monier A."/>
            <person name="Salamov A."/>
            <person name="Young J."/>
            <person name="Aguilar M."/>
            <person name="Claverie J.M."/>
            <person name="Frickenhaus S."/>
            <person name="Gonzalez K."/>
            <person name="Herman E.K."/>
            <person name="Lin Y.C."/>
            <person name="Napier J."/>
            <person name="Ogata H."/>
            <person name="Sarno A.F."/>
            <person name="Shmutz J."/>
            <person name="Schroeder D."/>
            <person name="de Vargas C."/>
            <person name="Verret F."/>
            <person name="von Dassow P."/>
            <person name="Valentin K."/>
            <person name="Van de Peer Y."/>
            <person name="Wheeler G."/>
            <person name="Dacks J.B."/>
            <person name="Delwiche C.F."/>
            <person name="Dyhrman S.T."/>
            <person name="Glockner G."/>
            <person name="John U."/>
            <person name="Richards T."/>
            <person name="Worden A.Z."/>
            <person name="Zhang X."/>
            <person name="Grigoriev I.V."/>
            <person name="Allen A.E."/>
            <person name="Bidle K."/>
            <person name="Borodovsky M."/>
            <person name="Bowler C."/>
            <person name="Brownlee C."/>
            <person name="Cock J.M."/>
            <person name="Elias M."/>
            <person name="Gladyshev V.N."/>
            <person name="Groth M."/>
            <person name="Guda C."/>
            <person name="Hadaegh A."/>
            <person name="Iglesias-Rodriguez M.D."/>
            <person name="Jenkins J."/>
            <person name="Jones B.M."/>
            <person name="Lawson T."/>
            <person name="Leese F."/>
            <person name="Lindquist E."/>
            <person name="Lobanov A."/>
            <person name="Lomsadze A."/>
            <person name="Malik S.B."/>
            <person name="Marsh M.E."/>
            <person name="Mackinder L."/>
            <person name="Mock T."/>
            <person name="Mueller-Roeber B."/>
            <person name="Pagarete A."/>
            <person name="Parker M."/>
            <person name="Probert I."/>
            <person name="Quesneville H."/>
            <person name="Raines C."/>
            <person name="Rensing S.A."/>
            <person name="Riano-Pachon D.M."/>
            <person name="Richier S."/>
            <person name="Rokitta S."/>
            <person name="Shiraiwa Y."/>
            <person name="Soanes D.M."/>
            <person name="van der Giezen M."/>
            <person name="Wahlund T.M."/>
            <person name="Williams B."/>
            <person name="Wilson W."/>
            <person name="Wolfe G."/>
            <person name="Wurch L.L."/>
        </authorList>
    </citation>
    <scope>NUCLEOTIDE SEQUENCE</scope>
</reference>
<keyword evidence="2" id="KW-1185">Reference proteome</keyword>
<reference evidence="1" key="2">
    <citation type="submission" date="2024-10" db="UniProtKB">
        <authorList>
            <consortium name="EnsemblProtists"/>
        </authorList>
    </citation>
    <scope>IDENTIFICATION</scope>
</reference>
<protein>
    <recommendedName>
        <fullName evidence="3">LisH domain-containing protein</fullName>
    </recommendedName>
</protein>
<evidence type="ECO:0008006" key="3">
    <source>
        <dbReference type="Google" id="ProtNLM"/>
    </source>
</evidence>
<dbReference type="Proteomes" id="UP000013827">
    <property type="component" value="Unassembled WGS sequence"/>
</dbReference>
<dbReference type="KEGG" id="ehx:EMIHUDRAFT_229206"/>
<organism evidence="1 2">
    <name type="scientific">Emiliania huxleyi (strain CCMP1516)</name>
    <dbReference type="NCBI Taxonomy" id="280463"/>
    <lineage>
        <taxon>Eukaryota</taxon>
        <taxon>Haptista</taxon>
        <taxon>Haptophyta</taxon>
        <taxon>Prymnesiophyceae</taxon>
        <taxon>Isochrysidales</taxon>
        <taxon>Noelaerhabdaceae</taxon>
        <taxon>Emiliania</taxon>
    </lineage>
</organism>
<evidence type="ECO:0000313" key="1">
    <source>
        <dbReference type="EnsemblProtists" id="EOD33733"/>
    </source>
</evidence>
<dbReference type="RefSeq" id="XP_005786162.1">
    <property type="nucleotide sequence ID" value="XM_005786105.1"/>
</dbReference>
<accession>A0A0D3KD98</accession>
<dbReference type="AlphaFoldDB" id="A0A0D3KD98"/>
<dbReference type="PaxDb" id="2903-EOD33733"/>
<dbReference type="EnsemblProtists" id="EOD33733">
    <property type="protein sequence ID" value="EOD33733"/>
    <property type="gene ID" value="EMIHUDRAFT_229206"/>
</dbReference>
<dbReference type="HOGENOM" id="CLU_1411193_0_0_1"/>
<dbReference type="GeneID" id="17279075"/>
<sequence>MNGTNCPPAAGKLLVDGQDARTKQEILQMIVQYLHDEGYTAAVSLRASPAPSLRGLQFLRLSHASTAAPLAATPDEANVRSLDAQRARTAVRRLRRAVLDGDWPEMEKLVPRAIAGTCEQKACLDAFLELLDGGEQHKAFTQLTKRLKPLESCAPSPAEFRDLCYLLTCRSVHEVWADAGRGVRGMSRVLTAD</sequence>
<dbReference type="STRING" id="2903.R1DE24"/>
<proteinExistence type="predicted"/>
<evidence type="ECO:0000313" key="2">
    <source>
        <dbReference type="Proteomes" id="UP000013827"/>
    </source>
</evidence>
<name>A0A0D3KD98_EMIH1</name>